<dbReference type="RefSeq" id="WP_113824268.1">
    <property type="nucleotide sequence ID" value="NZ_QOCE01000037.1"/>
</dbReference>
<protein>
    <submittedName>
        <fullName evidence="1">Uncharacterized protein</fullName>
    </submittedName>
</protein>
<organism evidence="1 2">
    <name type="scientific">Phaeobacter gallaeciensis</name>
    <dbReference type="NCBI Taxonomy" id="60890"/>
    <lineage>
        <taxon>Bacteria</taxon>
        <taxon>Pseudomonadati</taxon>
        <taxon>Pseudomonadota</taxon>
        <taxon>Alphaproteobacteria</taxon>
        <taxon>Rhodobacterales</taxon>
        <taxon>Roseobacteraceae</taxon>
        <taxon>Phaeobacter</taxon>
    </lineage>
</organism>
<dbReference type="EMBL" id="QOCE01000037">
    <property type="protein sequence ID" value="RBW53419.1"/>
    <property type="molecule type" value="Genomic_DNA"/>
</dbReference>
<evidence type="ECO:0000313" key="1">
    <source>
        <dbReference type="EMBL" id="RBW53419.1"/>
    </source>
</evidence>
<sequence>MAAWEMPYEIQYVHNGQSDLDADAISLAQRHAKVITAAIADGGVDASQIDMSVVFADAFTDAGSGPIPWPPLGETMISPWLAMTKTGSDTIRLTLFVSDLRVIADSALRDRGAALTSYQTGPEWAAMPYTCLAQATEEYVTQVTSERISEQIKISTDCVPKSFASHLLWLFQSAPQNFFAPFEISVMGRIETERHESMKFYERLYVGLIRSGISALNHEAGTELTWWHKALREATS</sequence>
<name>A0A366WYE9_9RHOB</name>
<dbReference type="OrthoDB" id="9971611at2"/>
<reference evidence="1 2" key="1">
    <citation type="submission" date="2018-07" db="EMBL/GenBank/DDBJ databases">
        <title>Modular assembly of carbohydrate-degrading microbial communities in the ocean.</title>
        <authorList>
            <person name="Enke T.N."/>
            <person name="Datta M.S."/>
            <person name="Schwartzman J.A."/>
            <person name="Cermak N."/>
            <person name="Schmitz D.A."/>
            <person name="Barrere J."/>
            <person name="Cordero O.X."/>
        </authorList>
    </citation>
    <scope>NUCLEOTIDE SEQUENCE [LARGE SCALE GENOMIC DNA]</scope>
    <source>
        <strain evidence="1 2">C3M10</strain>
    </source>
</reference>
<comment type="caution">
    <text evidence="1">The sequence shown here is derived from an EMBL/GenBank/DDBJ whole genome shotgun (WGS) entry which is preliminary data.</text>
</comment>
<evidence type="ECO:0000313" key="2">
    <source>
        <dbReference type="Proteomes" id="UP000252706"/>
    </source>
</evidence>
<accession>A0A366WYE9</accession>
<proteinExistence type="predicted"/>
<dbReference type="AlphaFoldDB" id="A0A366WYE9"/>
<gene>
    <name evidence="1" type="ORF">DS909_14950</name>
</gene>
<dbReference type="Proteomes" id="UP000252706">
    <property type="component" value="Unassembled WGS sequence"/>
</dbReference>